<organism evidence="1 2">
    <name type="scientific">Araneus ventricosus</name>
    <name type="common">Orbweaver spider</name>
    <name type="synonym">Epeira ventricosa</name>
    <dbReference type="NCBI Taxonomy" id="182803"/>
    <lineage>
        <taxon>Eukaryota</taxon>
        <taxon>Metazoa</taxon>
        <taxon>Ecdysozoa</taxon>
        <taxon>Arthropoda</taxon>
        <taxon>Chelicerata</taxon>
        <taxon>Arachnida</taxon>
        <taxon>Araneae</taxon>
        <taxon>Araneomorphae</taxon>
        <taxon>Entelegynae</taxon>
        <taxon>Araneoidea</taxon>
        <taxon>Araneidae</taxon>
        <taxon>Araneus</taxon>
    </lineage>
</organism>
<reference evidence="1 2" key="1">
    <citation type="journal article" date="2019" name="Sci. Rep.">
        <title>Orb-weaving spider Araneus ventricosus genome elucidates the spidroin gene catalogue.</title>
        <authorList>
            <person name="Kono N."/>
            <person name="Nakamura H."/>
            <person name="Ohtoshi R."/>
            <person name="Moran D.A.P."/>
            <person name="Shinohara A."/>
            <person name="Yoshida Y."/>
            <person name="Fujiwara M."/>
            <person name="Mori M."/>
            <person name="Tomita M."/>
            <person name="Arakawa K."/>
        </authorList>
    </citation>
    <scope>NUCLEOTIDE SEQUENCE [LARGE SCALE GENOMIC DNA]</scope>
</reference>
<dbReference type="EMBL" id="BGPR01002095">
    <property type="protein sequence ID" value="GBM67681.1"/>
    <property type="molecule type" value="Genomic_DNA"/>
</dbReference>
<proteinExistence type="predicted"/>
<sequence>MDGVVRAIFDKCIKMQRLTAANCRSALYLPTEYTELQPFQITGFRSGPVLFPCVVENQRGCSIHVRSISSSPSRIVHLSHQSFMQALKVWAGRGKRGSTAYTLIMFELRRDGRNALKSLD</sequence>
<keyword evidence="2" id="KW-1185">Reference proteome</keyword>
<evidence type="ECO:0000313" key="2">
    <source>
        <dbReference type="Proteomes" id="UP000499080"/>
    </source>
</evidence>
<protein>
    <submittedName>
        <fullName evidence="1">Uncharacterized protein</fullName>
    </submittedName>
</protein>
<dbReference type="AlphaFoldDB" id="A0A4Y2HQM7"/>
<accession>A0A4Y2HQM7</accession>
<dbReference type="Proteomes" id="UP000499080">
    <property type="component" value="Unassembled WGS sequence"/>
</dbReference>
<comment type="caution">
    <text evidence="1">The sequence shown here is derived from an EMBL/GenBank/DDBJ whole genome shotgun (WGS) entry which is preliminary data.</text>
</comment>
<gene>
    <name evidence="1" type="ORF">AVEN_182802_1</name>
</gene>
<name>A0A4Y2HQM7_ARAVE</name>
<evidence type="ECO:0000313" key="1">
    <source>
        <dbReference type="EMBL" id="GBM67681.1"/>
    </source>
</evidence>